<gene>
    <name evidence="16" type="primary">polA</name>
    <name evidence="20" type="ORF">A2729_05050</name>
</gene>
<dbReference type="SUPFAM" id="SSF88723">
    <property type="entry name" value="PIN domain-like"/>
    <property type="match status" value="1"/>
</dbReference>
<evidence type="ECO:0000313" key="20">
    <source>
        <dbReference type="EMBL" id="OGY44192.1"/>
    </source>
</evidence>
<dbReference type="InterPro" id="IPR018320">
    <property type="entry name" value="DNA_polymerase_1"/>
</dbReference>
<evidence type="ECO:0000256" key="10">
    <source>
        <dbReference type="ARBA" id="ARBA00022839"/>
    </source>
</evidence>
<dbReference type="GO" id="GO:0008409">
    <property type="term" value="F:5'-3' exonuclease activity"/>
    <property type="evidence" value="ECO:0007669"/>
    <property type="project" value="UniProtKB-UniRule"/>
</dbReference>
<dbReference type="InterPro" id="IPR019760">
    <property type="entry name" value="DNA-dir_DNA_pol_A_CS"/>
</dbReference>
<dbReference type="SUPFAM" id="SSF53098">
    <property type="entry name" value="Ribonuclease H-like"/>
    <property type="match status" value="1"/>
</dbReference>
<dbReference type="CDD" id="cd06139">
    <property type="entry name" value="DNA_polA_I_Ecoli_like_exo"/>
    <property type="match status" value="1"/>
</dbReference>
<dbReference type="SUPFAM" id="SSF56672">
    <property type="entry name" value="DNA/RNA polymerases"/>
    <property type="match status" value="1"/>
</dbReference>
<dbReference type="Gene3D" id="1.10.150.20">
    <property type="entry name" value="5' to 3' exonuclease, C-terminal subdomain"/>
    <property type="match status" value="2"/>
</dbReference>
<evidence type="ECO:0000256" key="16">
    <source>
        <dbReference type="RuleBase" id="RU004460"/>
    </source>
</evidence>
<organism evidence="20 21">
    <name type="scientific">Candidatus Buchananbacteria bacterium RIFCSPHIGHO2_01_FULL_39_14</name>
    <dbReference type="NCBI Taxonomy" id="1797532"/>
    <lineage>
        <taxon>Bacteria</taxon>
        <taxon>Candidatus Buchananiibacteriota</taxon>
    </lineage>
</organism>
<evidence type="ECO:0000256" key="11">
    <source>
        <dbReference type="ARBA" id="ARBA00022932"/>
    </source>
</evidence>
<keyword evidence="10 16" id="KW-0269">Exonuclease</keyword>
<dbReference type="PROSITE" id="PS00447">
    <property type="entry name" value="DNA_POLYMERASE_A"/>
    <property type="match status" value="1"/>
</dbReference>
<dbReference type="InterPro" id="IPR002562">
    <property type="entry name" value="3'-5'_exonuclease_dom"/>
</dbReference>
<keyword evidence="7" id="KW-0540">Nuclease</keyword>
<keyword evidence="9 16" id="KW-0378">Hydrolase</keyword>
<dbReference type="Proteomes" id="UP000178930">
    <property type="component" value="Unassembled WGS sequence"/>
</dbReference>
<evidence type="ECO:0000256" key="6">
    <source>
        <dbReference type="ARBA" id="ARBA00022705"/>
    </source>
</evidence>
<dbReference type="SMART" id="SM00474">
    <property type="entry name" value="35EXOc"/>
    <property type="match status" value="1"/>
</dbReference>
<dbReference type="CDD" id="cd09898">
    <property type="entry name" value="H3TH_53EXO"/>
    <property type="match status" value="1"/>
</dbReference>
<dbReference type="Gene3D" id="3.30.420.10">
    <property type="entry name" value="Ribonuclease H-like superfamily/Ribonuclease H"/>
    <property type="match status" value="1"/>
</dbReference>
<dbReference type="PRINTS" id="PR00868">
    <property type="entry name" value="DNAPOLI"/>
</dbReference>
<keyword evidence="4 16" id="KW-0808">Transferase</keyword>
<keyword evidence="12 16" id="KW-0238">DNA-binding</keyword>
<dbReference type="FunFam" id="1.10.150.20:FF:000003">
    <property type="entry name" value="DNA polymerase I"/>
    <property type="match status" value="1"/>
</dbReference>
<evidence type="ECO:0000256" key="9">
    <source>
        <dbReference type="ARBA" id="ARBA00022801"/>
    </source>
</evidence>
<evidence type="ECO:0000313" key="21">
    <source>
        <dbReference type="Proteomes" id="UP000178930"/>
    </source>
</evidence>
<evidence type="ECO:0000256" key="5">
    <source>
        <dbReference type="ARBA" id="ARBA00022695"/>
    </source>
</evidence>
<dbReference type="InterPro" id="IPR036279">
    <property type="entry name" value="5-3_exonuclease_C_sf"/>
</dbReference>
<sequence length="911" mass="102414">MSPKKEKFIIIDGNALLHRAWHALPPTLQTKSGEVVNAIYGFTMILLKVLKDLKPNYLAVTFDLKGPTFRHLEYKEYKATRVKKPDELYAQIPRIKEVVSAFNIPIYEKQGFEADDVIATLVKNKKVEKLKSIIVTGDLDTLQLVNDNTEVYTMHKGLSDTLTYDISEVKKRFNGLTPEQMVDFKALRGDPSDNIPGVKGIGETGAINLLNEFSTLENLYQNLNSPKIPERYKKLLAEHKKEALLSKKLCQLIDKVPLNFEMSNAKVTNYDINVVLPLFQKLEFKSLINKLPKDLQTGEKLAQSSFEFNAANPKAVAGKKVHYQLIKNDKDFADFLTELKKQKIFAIDTETSGTNTFADELLGISFCWQGGMAYYLVTKAEWLKAIAPILADEKIKKIGHNIKFDLEVLQTAGLELRGIDFDTMVASYLINPGSRQHNLDGLVFTELGYQMQPITDLIGKSKNQISLKEVPLEKVAMYSCEDADFTWRLVKPLAKQLEEKNNLGLLQKIEVPLIPVLAEMEKNGVLIDLPFLKKMAGEVGKEINGLEHKIHHLAGSQFNVASPIQLKEILFDKLKISTQGLGHTKTGISTAAEELEKLQGKHKIIDLIIRYRELAKLKSTYLDALPKLVDLNGRIHTSFNQTIAATGRLSSSEPNLQNIPIRAELGQKIRKAFIAPRGYQIVSADYSQIELRIIASLAKDEKMIAAFKKGEDIHTRTAAEIHEVSLDEVTKEMRYAAKAVNFGIIYGQGPVGLAASAGISRAKATDFIDRYFMVHRAIYQYLEQTKELAKKNGYVETWFGRRRYLPEINSTIQPVAAAAERAAINHPIQGTAADLIKLAMIKIYQDLPKICPKAKMLLQVHDELVFEVPINDVKKVAHFVQKQMENVYKLRAPVETHVAVGNNWGDLKAIN</sequence>
<dbReference type="Pfam" id="PF01367">
    <property type="entry name" value="5_3_exonuc"/>
    <property type="match status" value="1"/>
</dbReference>
<evidence type="ECO:0000256" key="15">
    <source>
        <dbReference type="NCBIfam" id="TIGR00593"/>
    </source>
</evidence>
<reference evidence="20 21" key="1">
    <citation type="journal article" date="2016" name="Nat. Commun.">
        <title>Thousands of microbial genomes shed light on interconnected biogeochemical processes in an aquifer system.</title>
        <authorList>
            <person name="Anantharaman K."/>
            <person name="Brown C.T."/>
            <person name="Hug L.A."/>
            <person name="Sharon I."/>
            <person name="Castelle C.J."/>
            <person name="Probst A.J."/>
            <person name="Thomas B.C."/>
            <person name="Singh A."/>
            <person name="Wilkins M.J."/>
            <person name="Karaoz U."/>
            <person name="Brodie E.L."/>
            <person name="Williams K.H."/>
            <person name="Hubbard S.S."/>
            <person name="Banfield J.F."/>
        </authorList>
    </citation>
    <scope>NUCLEOTIDE SEQUENCE [LARGE SCALE GENOMIC DNA]</scope>
</reference>
<dbReference type="PANTHER" id="PTHR10133">
    <property type="entry name" value="DNA POLYMERASE I"/>
    <property type="match status" value="1"/>
</dbReference>
<dbReference type="FunFam" id="1.20.1060.10:FF:000001">
    <property type="entry name" value="DNA polymerase I"/>
    <property type="match status" value="1"/>
</dbReference>
<evidence type="ECO:0000256" key="13">
    <source>
        <dbReference type="ARBA" id="ARBA00023204"/>
    </source>
</evidence>
<evidence type="ECO:0000256" key="12">
    <source>
        <dbReference type="ARBA" id="ARBA00023125"/>
    </source>
</evidence>
<dbReference type="GO" id="GO:0003887">
    <property type="term" value="F:DNA-directed DNA polymerase activity"/>
    <property type="evidence" value="ECO:0007669"/>
    <property type="project" value="UniProtKB-UniRule"/>
</dbReference>
<dbReference type="Pfam" id="PF00476">
    <property type="entry name" value="DNA_pol_A"/>
    <property type="match status" value="1"/>
</dbReference>
<dbReference type="InterPro" id="IPR029060">
    <property type="entry name" value="PIN-like_dom_sf"/>
</dbReference>
<dbReference type="CDD" id="cd08637">
    <property type="entry name" value="DNA_pol_A_pol_I_C"/>
    <property type="match status" value="1"/>
</dbReference>
<dbReference type="Gene3D" id="3.30.70.370">
    <property type="match status" value="1"/>
</dbReference>
<dbReference type="InterPro" id="IPR020046">
    <property type="entry name" value="5-3_exonucl_a-hlix_arch_N"/>
</dbReference>
<dbReference type="NCBIfam" id="NF004397">
    <property type="entry name" value="PRK05755.1"/>
    <property type="match status" value="1"/>
</dbReference>
<name>A0A1G1XW10_9BACT</name>
<evidence type="ECO:0000256" key="4">
    <source>
        <dbReference type="ARBA" id="ARBA00022679"/>
    </source>
</evidence>
<dbReference type="STRING" id="1797532.A2729_05050"/>
<dbReference type="InterPro" id="IPR002421">
    <property type="entry name" value="5-3_exonuclease"/>
</dbReference>
<dbReference type="FunFam" id="1.10.150.20:FF:000002">
    <property type="entry name" value="DNA polymerase I"/>
    <property type="match status" value="1"/>
</dbReference>
<dbReference type="AlphaFoldDB" id="A0A1G1XW10"/>
<evidence type="ECO:0000256" key="3">
    <source>
        <dbReference type="ARBA" id="ARBA00020311"/>
    </source>
</evidence>
<dbReference type="Gene3D" id="1.20.1060.10">
    <property type="entry name" value="Taq DNA Polymerase, Chain T, domain 4"/>
    <property type="match status" value="1"/>
</dbReference>
<dbReference type="EC" id="2.7.7.7" evidence="2 15"/>
<dbReference type="InterPro" id="IPR020045">
    <property type="entry name" value="DNA_polI_H3TH"/>
</dbReference>
<dbReference type="SUPFAM" id="SSF47807">
    <property type="entry name" value="5' to 3' exonuclease, C-terminal subdomain"/>
    <property type="match status" value="1"/>
</dbReference>
<comment type="catalytic activity">
    <reaction evidence="14 16">
        <text>DNA(n) + a 2'-deoxyribonucleoside 5'-triphosphate = DNA(n+1) + diphosphate</text>
        <dbReference type="Rhea" id="RHEA:22508"/>
        <dbReference type="Rhea" id="RHEA-COMP:17339"/>
        <dbReference type="Rhea" id="RHEA-COMP:17340"/>
        <dbReference type="ChEBI" id="CHEBI:33019"/>
        <dbReference type="ChEBI" id="CHEBI:61560"/>
        <dbReference type="ChEBI" id="CHEBI:173112"/>
        <dbReference type="EC" id="2.7.7.7"/>
    </reaction>
</comment>
<evidence type="ECO:0000256" key="7">
    <source>
        <dbReference type="ARBA" id="ARBA00022722"/>
    </source>
</evidence>
<dbReference type="GO" id="GO:0008408">
    <property type="term" value="F:3'-5' exonuclease activity"/>
    <property type="evidence" value="ECO:0007669"/>
    <property type="project" value="UniProtKB-UniRule"/>
</dbReference>
<evidence type="ECO:0000256" key="2">
    <source>
        <dbReference type="ARBA" id="ARBA00012417"/>
    </source>
</evidence>
<dbReference type="InterPro" id="IPR012337">
    <property type="entry name" value="RNaseH-like_sf"/>
</dbReference>
<dbReference type="Gene3D" id="3.40.50.1010">
    <property type="entry name" value="5'-nuclease"/>
    <property type="match status" value="1"/>
</dbReference>
<dbReference type="SMART" id="SM00279">
    <property type="entry name" value="HhH2"/>
    <property type="match status" value="1"/>
</dbReference>
<dbReference type="PANTHER" id="PTHR10133:SF27">
    <property type="entry name" value="DNA POLYMERASE NU"/>
    <property type="match status" value="1"/>
</dbReference>
<dbReference type="GO" id="GO:0006302">
    <property type="term" value="P:double-strand break repair"/>
    <property type="evidence" value="ECO:0007669"/>
    <property type="project" value="TreeGrafter"/>
</dbReference>
<evidence type="ECO:0000256" key="1">
    <source>
        <dbReference type="ARBA" id="ARBA00007705"/>
    </source>
</evidence>
<dbReference type="Pfam" id="PF01612">
    <property type="entry name" value="DNA_pol_A_exo1"/>
    <property type="match status" value="1"/>
</dbReference>
<dbReference type="Pfam" id="PF02739">
    <property type="entry name" value="5_3_exonuc_N"/>
    <property type="match status" value="1"/>
</dbReference>
<dbReference type="InterPro" id="IPR008918">
    <property type="entry name" value="HhH2"/>
</dbReference>
<dbReference type="CDD" id="cd09859">
    <property type="entry name" value="PIN_53EXO"/>
    <property type="match status" value="1"/>
</dbReference>
<feature type="domain" description="5'-3' exonuclease" evidence="18">
    <location>
        <begin position="4"/>
        <end position="268"/>
    </location>
</feature>
<dbReference type="EMBL" id="MHIB01000020">
    <property type="protein sequence ID" value="OGY44192.1"/>
    <property type="molecule type" value="Genomic_DNA"/>
</dbReference>
<evidence type="ECO:0000256" key="8">
    <source>
        <dbReference type="ARBA" id="ARBA00022763"/>
    </source>
</evidence>
<feature type="domain" description="DNA-directed DNA polymerase family A palm" evidence="19">
    <location>
        <begin position="666"/>
        <end position="872"/>
    </location>
</feature>
<dbReference type="InterPro" id="IPR001098">
    <property type="entry name" value="DNA-dir_DNA_pol_A_palm_dom"/>
</dbReference>
<keyword evidence="11 16" id="KW-0239">DNA-directed DNA polymerase</keyword>
<evidence type="ECO:0000259" key="18">
    <source>
        <dbReference type="SMART" id="SM00475"/>
    </source>
</evidence>
<dbReference type="InterPro" id="IPR002298">
    <property type="entry name" value="DNA_polymerase_A"/>
</dbReference>
<comment type="caution">
    <text evidence="20">The sequence shown here is derived from an EMBL/GenBank/DDBJ whole genome shotgun (WGS) entry which is preliminary data.</text>
</comment>
<evidence type="ECO:0000256" key="14">
    <source>
        <dbReference type="ARBA" id="ARBA00049244"/>
    </source>
</evidence>
<keyword evidence="13 16" id="KW-0234">DNA repair</keyword>
<evidence type="ECO:0000259" key="17">
    <source>
        <dbReference type="SMART" id="SM00474"/>
    </source>
</evidence>
<dbReference type="InterPro" id="IPR036397">
    <property type="entry name" value="RNaseH_sf"/>
</dbReference>
<comment type="function">
    <text evidence="16">In addition to polymerase activity, this DNA polymerase exhibits 3'-5' and 5'-3' exonuclease activity.</text>
</comment>
<dbReference type="SMART" id="SM00475">
    <property type="entry name" value="53EXOc"/>
    <property type="match status" value="1"/>
</dbReference>
<keyword evidence="6 16" id="KW-0235">DNA replication</keyword>
<evidence type="ECO:0000259" key="19">
    <source>
        <dbReference type="SMART" id="SM00482"/>
    </source>
</evidence>
<protein>
    <recommendedName>
        <fullName evidence="3 15">DNA polymerase I</fullName>
        <ecNumber evidence="2 15">2.7.7.7</ecNumber>
    </recommendedName>
</protein>
<feature type="domain" description="3'-5' exonuclease" evidence="17">
    <location>
        <begin position="323"/>
        <end position="498"/>
    </location>
</feature>
<comment type="similarity">
    <text evidence="1 16">Belongs to the DNA polymerase type-A family.</text>
</comment>
<proteinExistence type="inferred from homology"/>
<dbReference type="NCBIfam" id="TIGR00593">
    <property type="entry name" value="pola"/>
    <property type="match status" value="1"/>
</dbReference>
<dbReference type="InterPro" id="IPR043502">
    <property type="entry name" value="DNA/RNA_pol_sf"/>
</dbReference>
<accession>A0A1G1XW10</accession>
<dbReference type="SMART" id="SM00482">
    <property type="entry name" value="POLAc"/>
    <property type="match status" value="1"/>
</dbReference>
<keyword evidence="5 16" id="KW-0548">Nucleotidyltransferase</keyword>
<dbReference type="GO" id="GO:0003677">
    <property type="term" value="F:DNA binding"/>
    <property type="evidence" value="ECO:0007669"/>
    <property type="project" value="UniProtKB-UniRule"/>
</dbReference>
<dbReference type="GO" id="GO:0006261">
    <property type="term" value="P:DNA-templated DNA replication"/>
    <property type="evidence" value="ECO:0007669"/>
    <property type="project" value="UniProtKB-UniRule"/>
</dbReference>
<keyword evidence="8 16" id="KW-0227">DNA damage</keyword>